<accession>A0A8H6X3X9</accession>
<dbReference type="PANTHER" id="PTHR36183">
    <property type="entry name" value="BETA-GLUCURONIDASE"/>
    <property type="match status" value="1"/>
</dbReference>
<protein>
    <submittedName>
        <fullName evidence="3">Glyco-hydro-79C domain-containing protein</fullName>
    </submittedName>
</protein>
<name>A0A8H6X3X9_9AGAR</name>
<dbReference type="Proteomes" id="UP000623467">
    <property type="component" value="Unassembled WGS sequence"/>
</dbReference>
<evidence type="ECO:0000313" key="4">
    <source>
        <dbReference type="Proteomes" id="UP000623467"/>
    </source>
</evidence>
<keyword evidence="2" id="KW-0732">Signal</keyword>
<evidence type="ECO:0000256" key="1">
    <source>
        <dbReference type="SAM" id="MobiDB-lite"/>
    </source>
</evidence>
<dbReference type="PANTHER" id="PTHR36183:SF2">
    <property type="entry name" value="BETA-GLUCURONIDASE C-TERMINAL DOMAIN-CONTAINING PROTEIN"/>
    <property type="match status" value="1"/>
</dbReference>
<organism evidence="3 4">
    <name type="scientific">Mycena sanguinolenta</name>
    <dbReference type="NCBI Taxonomy" id="230812"/>
    <lineage>
        <taxon>Eukaryota</taxon>
        <taxon>Fungi</taxon>
        <taxon>Dikarya</taxon>
        <taxon>Basidiomycota</taxon>
        <taxon>Agaricomycotina</taxon>
        <taxon>Agaricomycetes</taxon>
        <taxon>Agaricomycetidae</taxon>
        <taxon>Agaricales</taxon>
        <taxon>Marasmiineae</taxon>
        <taxon>Mycenaceae</taxon>
        <taxon>Mycena</taxon>
    </lineage>
</organism>
<feature type="signal peptide" evidence="2">
    <location>
        <begin position="1"/>
        <end position="19"/>
    </location>
</feature>
<proteinExistence type="predicted"/>
<dbReference type="EMBL" id="JACAZH010000054">
    <property type="protein sequence ID" value="KAF7333571.1"/>
    <property type="molecule type" value="Genomic_DNA"/>
</dbReference>
<feature type="region of interest" description="Disordered" evidence="1">
    <location>
        <begin position="543"/>
        <end position="565"/>
    </location>
</feature>
<evidence type="ECO:0000256" key="2">
    <source>
        <dbReference type="SAM" id="SignalP"/>
    </source>
</evidence>
<feature type="compositionally biased region" description="Low complexity" evidence="1">
    <location>
        <begin position="543"/>
        <end position="557"/>
    </location>
</feature>
<reference evidence="3" key="1">
    <citation type="submission" date="2020-05" db="EMBL/GenBank/DDBJ databases">
        <title>Mycena genomes resolve the evolution of fungal bioluminescence.</title>
        <authorList>
            <person name="Tsai I.J."/>
        </authorList>
    </citation>
    <scope>NUCLEOTIDE SEQUENCE</scope>
    <source>
        <strain evidence="3">160909Yilan</strain>
    </source>
</reference>
<dbReference type="InterPro" id="IPR052974">
    <property type="entry name" value="GH79_Enzymes"/>
</dbReference>
<evidence type="ECO:0000313" key="3">
    <source>
        <dbReference type="EMBL" id="KAF7333571.1"/>
    </source>
</evidence>
<dbReference type="Gene3D" id="3.20.20.80">
    <property type="entry name" value="Glycosidases"/>
    <property type="match status" value="1"/>
</dbReference>
<sequence>MHFLIPFSILGLHIGLSNAAVQLTVPATPSSKNEVHSNFLGISFELSFITDYFGNDTQHISTPMLNYLANIKARTGNNPIRIRIGGNSADTSPYVDTPSSPMVQLENGTFNSNDQLVTYNPLLWTVMASVAQSVNGVSFVINAPLSVAPNASIANDMRNTLGSSLDSMLLGNEPDLYASHKERPSNYTVTDYFGDYTSALKVVGPDDSSGNAFIGGPSICCSLTSDWELLAVLQAGYLGNFSSVLKYIAVQHYPQDNCQPQDFRYQLPWYMQHSNVVTLAQWQKPGIDYLLSQPNHPQLINSEFNSASCGGVPFSPSFGVGSMWSIDYALQMAVVGYSQDSAAYIHTREAGISYNLLTPPAGPPGSAGAWSTNSPYYSLLVMAEGLRTDHGAYVDDLNLGNSTTDANATSSAYAVYNIGNSSVSRLIIFNYANSSQEFALPASVFSSSGTALVKFLSAATPEEETNISWGKFHSGGQTWSGSQVNDGLNPVTPSWATPNQNLTGCATNGCTFTAPGPSLAMVFLDDAQYTMATITTQSPVIANSTNGAASTNSTTGTPSDTPKGASGALGLNAPWTTAFGALFSTMSFFAF</sequence>
<feature type="chain" id="PRO_5034626602" evidence="2">
    <location>
        <begin position="20"/>
        <end position="591"/>
    </location>
</feature>
<dbReference type="SUPFAM" id="SSF51445">
    <property type="entry name" value="(Trans)glycosidases"/>
    <property type="match status" value="1"/>
</dbReference>
<dbReference type="OrthoDB" id="2796951at2759"/>
<keyword evidence="4" id="KW-1185">Reference proteome</keyword>
<dbReference type="AlphaFoldDB" id="A0A8H6X3X9"/>
<dbReference type="InterPro" id="IPR017853">
    <property type="entry name" value="GH"/>
</dbReference>
<gene>
    <name evidence="3" type="ORF">MSAN_02416100</name>
</gene>
<comment type="caution">
    <text evidence="3">The sequence shown here is derived from an EMBL/GenBank/DDBJ whole genome shotgun (WGS) entry which is preliminary data.</text>
</comment>